<keyword evidence="2" id="KW-1133">Transmembrane helix</keyword>
<keyword evidence="2" id="KW-0812">Transmembrane</keyword>
<gene>
    <name evidence="3" type="ORF">DVH24_019273</name>
</gene>
<dbReference type="AlphaFoldDB" id="A0A498I2X8"/>
<keyword evidence="2" id="KW-0472">Membrane</keyword>
<feature type="region of interest" description="Disordered" evidence="1">
    <location>
        <begin position="134"/>
        <end position="160"/>
    </location>
</feature>
<name>A0A498I2X8_MALDO</name>
<feature type="transmembrane region" description="Helical" evidence="2">
    <location>
        <begin position="12"/>
        <end position="32"/>
    </location>
</feature>
<evidence type="ECO:0000313" key="3">
    <source>
        <dbReference type="EMBL" id="RXH76385.1"/>
    </source>
</evidence>
<dbReference type="PANTHER" id="PTHR34054">
    <property type="entry name" value="EXPRESSED PROTEIN"/>
    <property type="match status" value="1"/>
</dbReference>
<comment type="caution">
    <text evidence="3">The sequence shown here is derived from an EMBL/GenBank/DDBJ whole genome shotgun (WGS) entry which is preliminary data.</text>
</comment>
<sequence>MNGRLSKLGTALTVVFAVTLAALVAQLFFLLWRRRKSRFPTRIGPHEAHHSNQPPSSLQRNIDVDVDEAFKWQQGLYGVSSRVLFTIAEEEEREGLDSETPTTTYSSCAEKEAMTATTVVLDVAVTVTVEVEEETPPFTTPCASPPYYTPSPSPSRDFVV</sequence>
<protein>
    <submittedName>
        <fullName evidence="3">Uncharacterized protein</fullName>
    </submittedName>
</protein>
<evidence type="ECO:0000313" key="4">
    <source>
        <dbReference type="Proteomes" id="UP000290289"/>
    </source>
</evidence>
<reference evidence="3 4" key="1">
    <citation type="submission" date="2018-10" db="EMBL/GenBank/DDBJ databases">
        <title>A high-quality apple genome assembly.</title>
        <authorList>
            <person name="Hu J."/>
        </authorList>
    </citation>
    <scope>NUCLEOTIDE SEQUENCE [LARGE SCALE GENOMIC DNA]</scope>
    <source>
        <strain evidence="4">cv. HFTH1</strain>
        <tissue evidence="3">Young leaf</tissue>
    </source>
</reference>
<accession>A0A498I2X8</accession>
<dbReference type="InterPro" id="IPR045884">
    <property type="entry name" value="At5g59350-like"/>
</dbReference>
<organism evidence="3 4">
    <name type="scientific">Malus domestica</name>
    <name type="common">Apple</name>
    <name type="synonym">Pyrus malus</name>
    <dbReference type="NCBI Taxonomy" id="3750"/>
    <lineage>
        <taxon>Eukaryota</taxon>
        <taxon>Viridiplantae</taxon>
        <taxon>Streptophyta</taxon>
        <taxon>Embryophyta</taxon>
        <taxon>Tracheophyta</taxon>
        <taxon>Spermatophyta</taxon>
        <taxon>Magnoliopsida</taxon>
        <taxon>eudicotyledons</taxon>
        <taxon>Gunneridae</taxon>
        <taxon>Pentapetalae</taxon>
        <taxon>rosids</taxon>
        <taxon>fabids</taxon>
        <taxon>Rosales</taxon>
        <taxon>Rosaceae</taxon>
        <taxon>Amygdaloideae</taxon>
        <taxon>Maleae</taxon>
        <taxon>Malus</taxon>
    </lineage>
</organism>
<keyword evidence="4" id="KW-1185">Reference proteome</keyword>
<dbReference type="Proteomes" id="UP000290289">
    <property type="component" value="Chromosome 14"/>
</dbReference>
<evidence type="ECO:0000256" key="1">
    <source>
        <dbReference type="SAM" id="MobiDB-lite"/>
    </source>
</evidence>
<dbReference type="EMBL" id="RDQH01000340">
    <property type="protein sequence ID" value="RXH76385.1"/>
    <property type="molecule type" value="Genomic_DNA"/>
</dbReference>
<dbReference type="PANTHER" id="PTHR34054:SF4">
    <property type="entry name" value="PROTEIN, PUTATIVE-RELATED"/>
    <property type="match status" value="1"/>
</dbReference>
<feature type="compositionally biased region" description="Pro residues" evidence="1">
    <location>
        <begin position="143"/>
        <end position="153"/>
    </location>
</feature>
<evidence type="ECO:0000256" key="2">
    <source>
        <dbReference type="SAM" id="Phobius"/>
    </source>
</evidence>
<proteinExistence type="predicted"/>